<evidence type="ECO:0000313" key="6">
    <source>
        <dbReference type="Proteomes" id="UP000440773"/>
    </source>
</evidence>
<dbReference type="RefSeq" id="WP_151870849.1">
    <property type="nucleotide sequence ID" value="NZ_WCLO01000026.1"/>
</dbReference>
<dbReference type="PANTHER" id="PTHR43179">
    <property type="entry name" value="RHAMNOSYLTRANSFERASE WBBL"/>
    <property type="match status" value="1"/>
</dbReference>
<dbReference type="GO" id="GO:0016757">
    <property type="term" value="F:glycosyltransferase activity"/>
    <property type="evidence" value="ECO:0007669"/>
    <property type="project" value="UniProtKB-KW"/>
</dbReference>
<keyword evidence="2" id="KW-0328">Glycosyltransferase</keyword>
<dbReference type="InterPro" id="IPR029044">
    <property type="entry name" value="Nucleotide-diphossugar_trans"/>
</dbReference>
<comment type="similarity">
    <text evidence="1">Belongs to the glycosyltransferase 2 family.</text>
</comment>
<feature type="domain" description="Glycosyltransferase 2-like" evidence="4">
    <location>
        <begin position="6"/>
        <end position="123"/>
    </location>
</feature>
<reference evidence="5 6" key="1">
    <citation type="journal article" date="2019" name="Nat. Med.">
        <title>A library of human gut bacterial isolates paired with longitudinal multiomics data enables mechanistic microbiome research.</title>
        <authorList>
            <person name="Poyet M."/>
            <person name="Groussin M."/>
            <person name="Gibbons S.M."/>
            <person name="Avila-Pacheco J."/>
            <person name="Jiang X."/>
            <person name="Kearney S.M."/>
            <person name="Perrotta A.R."/>
            <person name="Berdy B."/>
            <person name="Zhao S."/>
            <person name="Lieberman T.D."/>
            <person name="Swanson P.K."/>
            <person name="Smith M."/>
            <person name="Roesemann S."/>
            <person name="Alexander J.E."/>
            <person name="Rich S.A."/>
            <person name="Livny J."/>
            <person name="Vlamakis H."/>
            <person name="Clish C."/>
            <person name="Bullock K."/>
            <person name="Deik A."/>
            <person name="Scott J."/>
            <person name="Pierce K.A."/>
            <person name="Xavier R.J."/>
            <person name="Alm E.J."/>
        </authorList>
    </citation>
    <scope>NUCLEOTIDE SEQUENCE [LARGE SCALE GENOMIC DNA]</scope>
    <source>
        <strain evidence="5 6">BIOML-A17</strain>
    </source>
</reference>
<dbReference type="Gene3D" id="3.90.550.10">
    <property type="entry name" value="Spore Coat Polysaccharide Biosynthesis Protein SpsA, Chain A"/>
    <property type="match status" value="1"/>
</dbReference>
<protein>
    <submittedName>
        <fullName evidence="5">Glycosyltransferase family 2 protein</fullName>
    </submittedName>
</protein>
<evidence type="ECO:0000256" key="2">
    <source>
        <dbReference type="ARBA" id="ARBA00022676"/>
    </source>
</evidence>
<keyword evidence="3 5" id="KW-0808">Transferase</keyword>
<gene>
    <name evidence="5" type="ORF">F9962_10720</name>
</gene>
<evidence type="ECO:0000256" key="1">
    <source>
        <dbReference type="ARBA" id="ARBA00006739"/>
    </source>
</evidence>
<dbReference type="InterPro" id="IPR001173">
    <property type="entry name" value="Glyco_trans_2-like"/>
</dbReference>
<sequence>MKCIAILLTVFNRKEKTIKCLHNIKAQSLPTDTKLDIYIVDGGSTDGTVETIKAQFPYVNIKTVDGVFWNRGMIEAWKMAEEKHRSGQKYDYYLWLNDDTFIYEDCIASLLRISQSKEDKAIILGSTLDTQTRSKLTYGGRDETGNVARPSSDDSPVRVVMMNGNIVLVPHNVYEKLGTLSSYYTHARGDFDYGLRARKIGIELWQVGHPLGECDLHEHIDAWCDPEIPLKRRWKLMHRPNGMPPMEIFHLENQHYGLRTAIFHFITIHLRCLFPNIWIKYKK</sequence>
<evidence type="ECO:0000256" key="3">
    <source>
        <dbReference type="ARBA" id="ARBA00022679"/>
    </source>
</evidence>
<organism evidence="5 6">
    <name type="scientific">Bacteroides stercoris</name>
    <dbReference type="NCBI Taxonomy" id="46506"/>
    <lineage>
        <taxon>Bacteria</taxon>
        <taxon>Pseudomonadati</taxon>
        <taxon>Bacteroidota</taxon>
        <taxon>Bacteroidia</taxon>
        <taxon>Bacteroidales</taxon>
        <taxon>Bacteroidaceae</taxon>
        <taxon>Bacteroides</taxon>
    </lineage>
</organism>
<dbReference type="Pfam" id="PF00535">
    <property type="entry name" value="Glycos_transf_2"/>
    <property type="match status" value="1"/>
</dbReference>
<dbReference type="EMBL" id="WCLP01000025">
    <property type="protein sequence ID" value="KAB5281057.1"/>
    <property type="molecule type" value="Genomic_DNA"/>
</dbReference>
<evidence type="ECO:0000313" key="5">
    <source>
        <dbReference type="EMBL" id="KAB5281057.1"/>
    </source>
</evidence>
<proteinExistence type="inferred from homology"/>
<dbReference type="AlphaFoldDB" id="A0A7J5L224"/>
<comment type="caution">
    <text evidence="5">The sequence shown here is derived from an EMBL/GenBank/DDBJ whole genome shotgun (WGS) entry which is preliminary data.</text>
</comment>
<dbReference type="PANTHER" id="PTHR43179:SF12">
    <property type="entry name" value="GALACTOFURANOSYLTRANSFERASE GLFT2"/>
    <property type="match status" value="1"/>
</dbReference>
<dbReference type="SUPFAM" id="SSF53448">
    <property type="entry name" value="Nucleotide-diphospho-sugar transferases"/>
    <property type="match status" value="1"/>
</dbReference>
<dbReference type="Proteomes" id="UP000440773">
    <property type="component" value="Unassembled WGS sequence"/>
</dbReference>
<evidence type="ECO:0000259" key="4">
    <source>
        <dbReference type="Pfam" id="PF00535"/>
    </source>
</evidence>
<name>A0A7J5L224_BACSE</name>
<accession>A0A7J5L224</accession>